<evidence type="ECO:0000256" key="3">
    <source>
        <dbReference type="ARBA" id="ARBA00022989"/>
    </source>
</evidence>
<accession>A0A1B6HP43</accession>
<feature type="transmembrane region" description="Helical" evidence="5">
    <location>
        <begin position="6"/>
        <end position="29"/>
    </location>
</feature>
<keyword evidence="2 5" id="KW-0812">Transmembrane</keyword>
<evidence type="ECO:0000256" key="2">
    <source>
        <dbReference type="ARBA" id="ARBA00022692"/>
    </source>
</evidence>
<feature type="transmembrane region" description="Helical" evidence="5">
    <location>
        <begin position="261"/>
        <end position="281"/>
    </location>
</feature>
<feature type="transmembrane region" description="Helical" evidence="5">
    <location>
        <begin position="106"/>
        <end position="126"/>
    </location>
</feature>
<feature type="transmembrane region" description="Helical" evidence="5">
    <location>
        <begin position="63"/>
        <end position="85"/>
    </location>
</feature>
<dbReference type="AlphaFoldDB" id="A0A1B6HP43"/>
<evidence type="ECO:0000256" key="5">
    <source>
        <dbReference type="SAM" id="Phobius"/>
    </source>
</evidence>
<keyword evidence="4 5" id="KW-0472">Membrane</keyword>
<dbReference type="PANTHER" id="PTHR11785:SF514">
    <property type="entry name" value="B(0,+)-TYPE AMINO ACID TRANSPORTER 1-LIKE PROTEIN"/>
    <property type="match status" value="1"/>
</dbReference>
<name>A0A1B6HP43_9HEMI</name>
<feature type="transmembrane region" description="Helical" evidence="5">
    <location>
        <begin position="396"/>
        <end position="415"/>
    </location>
</feature>
<dbReference type="InterPro" id="IPR050598">
    <property type="entry name" value="AminoAcid_Transporter"/>
</dbReference>
<evidence type="ECO:0000256" key="4">
    <source>
        <dbReference type="ARBA" id="ARBA00023136"/>
    </source>
</evidence>
<dbReference type="GO" id="GO:0016020">
    <property type="term" value="C:membrane"/>
    <property type="evidence" value="ECO:0007669"/>
    <property type="project" value="UniProtKB-SubCell"/>
</dbReference>
<keyword evidence="3 5" id="KW-1133">Transmembrane helix</keyword>
<dbReference type="EMBL" id="GECU01031256">
    <property type="protein sequence ID" value="JAS76450.1"/>
    <property type="molecule type" value="Transcribed_RNA"/>
</dbReference>
<dbReference type="PANTHER" id="PTHR11785">
    <property type="entry name" value="AMINO ACID TRANSPORTER"/>
    <property type="match status" value="1"/>
</dbReference>
<dbReference type="PIRSF" id="PIRSF006060">
    <property type="entry name" value="AA_transporter"/>
    <property type="match status" value="1"/>
</dbReference>
<feature type="transmembrane region" description="Helical" evidence="5">
    <location>
        <begin position="368"/>
        <end position="390"/>
    </location>
</feature>
<evidence type="ECO:0008006" key="7">
    <source>
        <dbReference type="Google" id="ProtNLM"/>
    </source>
</evidence>
<feature type="transmembrane region" description="Helical" evidence="5">
    <location>
        <begin position="312"/>
        <end position="331"/>
    </location>
</feature>
<comment type="subcellular location">
    <subcellularLocation>
        <location evidence="1">Membrane</location>
        <topology evidence="1">Multi-pass membrane protein</topology>
    </subcellularLocation>
</comment>
<dbReference type="Gene3D" id="1.20.1740.10">
    <property type="entry name" value="Amino acid/polyamine transporter I"/>
    <property type="match status" value="1"/>
</dbReference>
<organism evidence="6">
    <name type="scientific">Homalodisca liturata</name>
    <dbReference type="NCBI Taxonomy" id="320908"/>
    <lineage>
        <taxon>Eukaryota</taxon>
        <taxon>Metazoa</taxon>
        <taxon>Ecdysozoa</taxon>
        <taxon>Arthropoda</taxon>
        <taxon>Hexapoda</taxon>
        <taxon>Insecta</taxon>
        <taxon>Pterygota</taxon>
        <taxon>Neoptera</taxon>
        <taxon>Paraneoptera</taxon>
        <taxon>Hemiptera</taxon>
        <taxon>Auchenorrhyncha</taxon>
        <taxon>Membracoidea</taxon>
        <taxon>Cicadellidae</taxon>
        <taxon>Cicadellinae</taxon>
        <taxon>Proconiini</taxon>
        <taxon>Homalodisca</taxon>
    </lineage>
</organism>
<dbReference type="Pfam" id="PF13520">
    <property type="entry name" value="AA_permease_2"/>
    <property type="match status" value="1"/>
</dbReference>
<feature type="transmembrane region" description="Helical" evidence="5">
    <location>
        <begin position="214"/>
        <end position="233"/>
    </location>
</feature>
<evidence type="ECO:0000256" key="1">
    <source>
        <dbReference type="ARBA" id="ARBA00004141"/>
    </source>
</evidence>
<dbReference type="GO" id="GO:0015179">
    <property type="term" value="F:L-amino acid transmembrane transporter activity"/>
    <property type="evidence" value="ECO:0007669"/>
    <property type="project" value="TreeGrafter"/>
</dbReference>
<evidence type="ECO:0000313" key="6">
    <source>
        <dbReference type="EMBL" id="JAS76450.1"/>
    </source>
</evidence>
<sequence>MGYSGSVGLCTVVWILSGFISSLSAMCVAELSTVVPKSGGAYAYFFTAYADLHQFFGPLPSFLYMWVILLINTPCSLALTSMIFASYVYGTFRPLVTEEFNSHYEIILKDILGISVLLAVGIMNYFSTKSYSYMQNYFTVSKMFGCLYVILGGLYMVVTGKGKPVQFTFDGSKITLDSLVMAFYYGIYTYNGWSSVAGVTEEIKKPDKNILRSVILSLATLTVLFVMMNYAYLTAMSIPDFILSDAVAVDFGHEVFGRGKIIISIFVAMSLIGSSLSTVFYSSRLWFAAARNGQVAEFLSYIHKKRMTPTPAVIVEVGLALIFFLLGRSIVDLIKLIAYLIWIFNTLTMITVYVLRYRQPLANRPHKVLLVVPVLVATVYTVMTVVPLITQPPTRYIVSALLVLLGIVFYYPFVFRQRPAMSKVSDKLSRFIQDILHVEPQTAE</sequence>
<feature type="transmembrane region" description="Helical" evidence="5">
    <location>
        <begin position="138"/>
        <end position="158"/>
    </location>
</feature>
<reference evidence="6" key="1">
    <citation type="submission" date="2015-11" db="EMBL/GenBank/DDBJ databases">
        <title>De novo transcriptome assembly of four potential Pierce s Disease insect vectors from Arizona vineyards.</title>
        <authorList>
            <person name="Tassone E.E."/>
        </authorList>
    </citation>
    <scope>NUCLEOTIDE SEQUENCE</scope>
</reference>
<feature type="transmembrane region" description="Helical" evidence="5">
    <location>
        <begin position="41"/>
        <end position="57"/>
    </location>
</feature>
<feature type="transmembrane region" description="Helical" evidence="5">
    <location>
        <begin position="337"/>
        <end position="356"/>
    </location>
</feature>
<proteinExistence type="predicted"/>
<gene>
    <name evidence="6" type="ORF">g.14427</name>
</gene>
<dbReference type="InterPro" id="IPR002293">
    <property type="entry name" value="AA/rel_permease1"/>
</dbReference>
<protein>
    <recommendedName>
        <fullName evidence="7">Amino acid permease/ SLC12A domain-containing protein</fullName>
    </recommendedName>
</protein>